<keyword evidence="2" id="KW-0407">Ion channel</keyword>
<dbReference type="PANTHER" id="PTHR45651">
    <property type="entry name" value="CYCLIC NUCLEOTIDE-GATED ION CHANNEL 15-RELATED-RELATED"/>
    <property type="match status" value="1"/>
</dbReference>
<protein>
    <recommendedName>
        <fullName evidence="3">Cyclic nucleotide-binding domain-containing protein</fullName>
    </recommendedName>
</protein>
<name>W9S1H7_9ROSA</name>
<dbReference type="GO" id="GO:0034220">
    <property type="term" value="P:monoatomic ion transmembrane transport"/>
    <property type="evidence" value="ECO:0007669"/>
    <property type="project" value="UniProtKB-KW"/>
</dbReference>
<organism evidence="4 5">
    <name type="scientific">Morus notabilis</name>
    <dbReference type="NCBI Taxonomy" id="981085"/>
    <lineage>
        <taxon>Eukaryota</taxon>
        <taxon>Viridiplantae</taxon>
        <taxon>Streptophyta</taxon>
        <taxon>Embryophyta</taxon>
        <taxon>Tracheophyta</taxon>
        <taxon>Spermatophyta</taxon>
        <taxon>Magnoliopsida</taxon>
        <taxon>eudicotyledons</taxon>
        <taxon>Gunneridae</taxon>
        <taxon>Pentapetalae</taxon>
        <taxon>rosids</taxon>
        <taxon>fabids</taxon>
        <taxon>Rosales</taxon>
        <taxon>Moraceae</taxon>
        <taxon>Moreae</taxon>
        <taxon>Morus</taxon>
    </lineage>
</organism>
<dbReference type="PANTHER" id="PTHR45651:SF50">
    <property type="entry name" value="CYCLIC NUCLEOTIDE-GATED ION CHANNEL 2"/>
    <property type="match status" value="1"/>
</dbReference>
<dbReference type="CDD" id="cd00038">
    <property type="entry name" value="CAP_ED"/>
    <property type="match status" value="1"/>
</dbReference>
<dbReference type="SMART" id="SM00100">
    <property type="entry name" value="cNMP"/>
    <property type="match status" value="1"/>
</dbReference>
<accession>W9S1H7</accession>
<keyword evidence="1" id="KW-0813">Transport</keyword>
<dbReference type="eggNOG" id="KOG0498">
    <property type="taxonomic scope" value="Eukaryota"/>
</dbReference>
<dbReference type="Proteomes" id="UP000030645">
    <property type="component" value="Unassembled WGS sequence"/>
</dbReference>
<dbReference type="GO" id="GO:0016020">
    <property type="term" value="C:membrane"/>
    <property type="evidence" value="ECO:0007669"/>
    <property type="project" value="UniProtKB-SubCell"/>
</dbReference>
<evidence type="ECO:0000313" key="4">
    <source>
        <dbReference type="EMBL" id="EXC21059.1"/>
    </source>
</evidence>
<dbReference type="OrthoDB" id="421226at2759"/>
<keyword evidence="1" id="KW-1071">Ligand-gated ion channel</keyword>
<evidence type="ECO:0000313" key="5">
    <source>
        <dbReference type="Proteomes" id="UP000030645"/>
    </source>
</evidence>
<dbReference type="EMBL" id="KE345934">
    <property type="protein sequence ID" value="EXC21059.1"/>
    <property type="molecule type" value="Genomic_DNA"/>
</dbReference>
<dbReference type="Gene3D" id="2.60.120.10">
    <property type="entry name" value="Jelly Rolls"/>
    <property type="match status" value="1"/>
</dbReference>
<keyword evidence="1" id="KW-0406">Ion transport</keyword>
<dbReference type="InterPro" id="IPR014710">
    <property type="entry name" value="RmlC-like_jellyroll"/>
</dbReference>
<evidence type="ECO:0000256" key="1">
    <source>
        <dbReference type="ARBA" id="ARBA00023286"/>
    </source>
</evidence>
<gene>
    <name evidence="4" type="ORF">L484_017069</name>
</gene>
<evidence type="ECO:0000256" key="2">
    <source>
        <dbReference type="ARBA" id="ARBA00023303"/>
    </source>
</evidence>
<keyword evidence="5" id="KW-1185">Reference proteome</keyword>
<sequence length="222" mass="25980">MGGQDEIELIQDFPDGLRRDIRRYLCLDLVKKVPLFHMLDDLILDNICDRVRPLIYSKGEKMIREGDPIQRMVFIVRGRVRRSQGLSKGFLATSTLEPGGFFGDELLSWCLRRPFVDRLPTSSATFTSTEPIEAFAIDADHLRYIIDHFRYKFASERLKRTTRYYSSNWRTWGAVVIQLAWRRYRRRTKGIAPAPINGGTTKNRLRQYAAMFLSLRPHDHLE</sequence>
<dbReference type="InterPro" id="IPR000595">
    <property type="entry name" value="cNMP-bd_dom"/>
</dbReference>
<feature type="domain" description="Cyclic nucleotide-binding" evidence="3">
    <location>
        <begin position="35"/>
        <end position="146"/>
    </location>
</feature>
<dbReference type="AlphaFoldDB" id="W9S1H7"/>
<dbReference type="Pfam" id="PF00027">
    <property type="entry name" value="cNMP_binding"/>
    <property type="match status" value="1"/>
</dbReference>
<proteinExistence type="predicted"/>
<evidence type="ECO:0000259" key="3">
    <source>
        <dbReference type="PROSITE" id="PS50042"/>
    </source>
</evidence>
<dbReference type="PROSITE" id="PS50042">
    <property type="entry name" value="CNMP_BINDING_3"/>
    <property type="match status" value="1"/>
</dbReference>
<dbReference type="SUPFAM" id="SSF51206">
    <property type="entry name" value="cAMP-binding domain-like"/>
    <property type="match status" value="1"/>
</dbReference>
<dbReference type="KEGG" id="mnt:21400091"/>
<dbReference type="InterPro" id="IPR018490">
    <property type="entry name" value="cNMP-bd_dom_sf"/>
</dbReference>
<reference evidence="5" key="1">
    <citation type="submission" date="2013-01" db="EMBL/GenBank/DDBJ databases">
        <title>Draft Genome Sequence of a Mulberry Tree, Morus notabilis C.K. Schneid.</title>
        <authorList>
            <person name="He N."/>
            <person name="Zhao S."/>
        </authorList>
    </citation>
    <scope>NUCLEOTIDE SEQUENCE</scope>
</reference>